<feature type="non-terminal residue" evidence="1">
    <location>
        <position position="1"/>
    </location>
</feature>
<dbReference type="Proteomes" id="UP001642464">
    <property type="component" value="Unassembled WGS sequence"/>
</dbReference>
<reference evidence="1 2" key="1">
    <citation type="submission" date="2024-02" db="EMBL/GenBank/DDBJ databases">
        <authorList>
            <person name="Chen Y."/>
            <person name="Shah S."/>
            <person name="Dougan E. K."/>
            <person name="Thang M."/>
            <person name="Chan C."/>
        </authorList>
    </citation>
    <scope>NUCLEOTIDE SEQUENCE [LARGE SCALE GENOMIC DNA]</scope>
</reference>
<dbReference type="EMBL" id="CAXAMM010006435">
    <property type="protein sequence ID" value="CAK9011003.1"/>
    <property type="molecule type" value="Genomic_DNA"/>
</dbReference>
<accession>A0ABP0J9I4</accession>
<comment type="caution">
    <text evidence="1">The sequence shown here is derived from an EMBL/GenBank/DDBJ whole genome shotgun (WGS) entry which is preliminary data.</text>
</comment>
<proteinExistence type="predicted"/>
<organism evidence="1 2">
    <name type="scientific">Durusdinium trenchii</name>
    <dbReference type="NCBI Taxonomy" id="1381693"/>
    <lineage>
        <taxon>Eukaryota</taxon>
        <taxon>Sar</taxon>
        <taxon>Alveolata</taxon>
        <taxon>Dinophyceae</taxon>
        <taxon>Suessiales</taxon>
        <taxon>Symbiodiniaceae</taxon>
        <taxon>Durusdinium</taxon>
    </lineage>
</organism>
<gene>
    <name evidence="1" type="ORF">SCF082_LOCUS10902</name>
</gene>
<sequence>VQKGRHGAPKKDGDLGDDLDFLVPGFGRRKHATTAPKTPLPSPSFSPATAFSGHFQLVDAECWAYCQRGYVGDPQRYFCRVNAATGLPEVVAENVEATCAVDANATNTTAGGARRLQSTPCDATSAQ</sequence>
<keyword evidence="2" id="KW-1185">Reference proteome</keyword>
<evidence type="ECO:0000313" key="1">
    <source>
        <dbReference type="EMBL" id="CAK9011003.1"/>
    </source>
</evidence>
<evidence type="ECO:0000313" key="2">
    <source>
        <dbReference type="Proteomes" id="UP001642464"/>
    </source>
</evidence>
<feature type="non-terminal residue" evidence="1">
    <location>
        <position position="127"/>
    </location>
</feature>
<protein>
    <submittedName>
        <fullName evidence="1">Uncharacterized protein</fullName>
    </submittedName>
</protein>
<name>A0ABP0J9I4_9DINO</name>